<keyword evidence="2" id="KW-1185">Reference proteome</keyword>
<sequence>MPILQGRIGSSVTLIDVMILGPRPNFGPKVTMIPNPLSRVFTPGLDLECCPMPTMITWANETGILGVLVPVVKCFATKFINVSFRVFSGALPVCRWISMGLSNIINGLLSTNLIPSPNRIFVFS</sequence>
<dbReference type="AlphaFoldDB" id="A0A4Q7VSH2"/>
<comment type="caution">
    <text evidence="1">The sequence shown here is derived from an EMBL/GenBank/DDBJ whole genome shotgun (WGS) entry which is preliminary data.</text>
</comment>
<protein>
    <submittedName>
        <fullName evidence="1">Uncharacterized protein</fullName>
    </submittedName>
</protein>
<reference evidence="1 2" key="1">
    <citation type="submission" date="2019-02" db="EMBL/GenBank/DDBJ databases">
        <title>Genomic Encyclopedia of Type Strains, Phase IV (KMG-IV): sequencing the most valuable type-strain genomes for metagenomic binning, comparative biology and taxonomic classification.</title>
        <authorList>
            <person name="Goeker M."/>
        </authorList>
    </citation>
    <scope>NUCLEOTIDE SEQUENCE [LARGE SCALE GENOMIC DNA]</scope>
    <source>
        <strain evidence="1 2">DSM 23814</strain>
    </source>
</reference>
<dbReference type="Proteomes" id="UP000293398">
    <property type="component" value="Unassembled WGS sequence"/>
</dbReference>
<dbReference type="RefSeq" id="WP_128395220.1">
    <property type="nucleotide sequence ID" value="NZ_SHKO01000001.1"/>
</dbReference>
<name>A0A4Q7VSH2_9BURK</name>
<evidence type="ECO:0000313" key="1">
    <source>
        <dbReference type="EMBL" id="RZT99500.1"/>
    </source>
</evidence>
<evidence type="ECO:0000313" key="2">
    <source>
        <dbReference type="Proteomes" id="UP000293398"/>
    </source>
</evidence>
<dbReference type="OrthoDB" id="8684508at2"/>
<gene>
    <name evidence="1" type="ORF">EV681_1286</name>
</gene>
<dbReference type="EMBL" id="SHKO01000001">
    <property type="protein sequence ID" value="RZT99500.1"/>
    <property type="molecule type" value="Genomic_DNA"/>
</dbReference>
<organism evidence="1 2">
    <name type="scientific">Advenella incenata</name>
    <dbReference type="NCBI Taxonomy" id="267800"/>
    <lineage>
        <taxon>Bacteria</taxon>
        <taxon>Pseudomonadati</taxon>
        <taxon>Pseudomonadota</taxon>
        <taxon>Betaproteobacteria</taxon>
        <taxon>Burkholderiales</taxon>
        <taxon>Alcaligenaceae</taxon>
    </lineage>
</organism>
<accession>A0A4Q7VSH2</accession>
<proteinExistence type="predicted"/>